<dbReference type="GO" id="GO:0005886">
    <property type="term" value="C:plasma membrane"/>
    <property type="evidence" value="ECO:0007669"/>
    <property type="project" value="UniProtKB-SubCell"/>
</dbReference>
<comment type="similarity">
    <text evidence="2 8">Belongs to the NiCoT transporter (TC 2.A.52) family.</text>
</comment>
<dbReference type="InterPro" id="IPR004688">
    <property type="entry name" value="Ni/Co_transpt"/>
</dbReference>
<evidence type="ECO:0000313" key="10">
    <source>
        <dbReference type="Proteomes" id="UP000291758"/>
    </source>
</evidence>
<evidence type="ECO:0000256" key="7">
    <source>
        <dbReference type="ARBA" id="ARBA00023136"/>
    </source>
</evidence>
<comment type="subcellular location">
    <subcellularLocation>
        <location evidence="8">Cell membrane</location>
        <topology evidence="8">Multi-pass membrane protein</topology>
    </subcellularLocation>
    <subcellularLocation>
        <location evidence="1">Endomembrane system</location>
        <topology evidence="1">Multi-pass membrane protein</topology>
    </subcellularLocation>
</comment>
<reference evidence="9 10" key="1">
    <citation type="submission" date="2019-01" db="EMBL/GenBank/DDBJ databases">
        <title>Genome sequencing of strain 2JSPR-7.</title>
        <authorList>
            <person name="Heo J."/>
            <person name="Kim S.-J."/>
            <person name="Kim J.-S."/>
            <person name="Hong S.-B."/>
            <person name="Kwon S.-W."/>
        </authorList>
    </citation>
    <scope>NUCLEOTIDE SEQUENCE [LARGE SCALE GENOMIC DNA]</scope>
    <source>
        <strain evidence="9 10">2JSPR-7</strain>
    </source>
</reference>
<dbReference type="GO" id="GO:0015099">
    <property type="term" value="F:nickel cation transmembrane transporter activity"/>
    <property type="evidence" value="ECO:0007669"/>
    <property type="project" value="UniProtKB-UniRule"/>
</dbReference>
<evidence type="ECO:0000256" key="3">
    <source>
        <dbReference type="ARBA" id="ARBA00022448"/>
    </source>
</evidence>
<dbReference type="AlphaFoldDB" id="A0A4P6ERL4"/>
<keyword evidence="4" id="KW-0533">Nickel</keyword>
<dbReference type="PANTHER" id="PTHR31611:SF0">
    <property type="entry name" value="HIGH-AFFINITY NICKEL TRANSPORT PROTEIN NIC1"/>
    <property type="match status" value="1"/>
</dbReference>
<evidence type="ECO:0000256" key="4">
    <source>
        <dbReference type="ARBA" id="ARBA00022596"/>
    </source>
</evidence>
<feature type="transmembrane region" description="Helical" evidence="8">
    <location>
        <begin position="263"/>
        <end position="284"/>
    </location>
</feature>
<keyword evidence="10" id="KW-1185">Reference proteome</keyword>
<accession>A0A4P6ERL4</accession>
<feature type="transmembrane region" description="Helical" evidence="8">
    <location>
        <begin position="24"/>
        <end position="46"/>
    </location>
</feature>
<dbReference type="Proteomes" id="UP000291758">
    <property type="component" value="Chromosome"/>
</dbReference>
<sequence>MSTTAVGPVPGAGAPPSSAPGVRAAVLGVTAVHAAALAALVAALVAGHPGALALAGTAYLLGLRHALDADHIAVIDSSTRHLTTLGAPARTTGLWFSLGHSAVVVVATAAGWAGLRWVAAGTAEGVVDTLSRVGTVTAAVVLSVLAVVNGRTWWRQYRRAEPVSGGATGLLTPVLRRLTARTSSASGLFPVGLLMGLGLDTATSVTLLVLSAGADAPVWTAAATPLAFAAGMSLLDTSDGVLMSQAYGFAALGSQAARRRYNLTVTGVCVVAASVIGMLVWAGLAASTWPGAVPLLDRVGGIDTRAVGVALVVVLGVAWGVSRVRPASARRRPDAG</sequence>
<evidence type="ECO:0000256" key="8">
    <source>
        <dbReference type="RuleBase" id="RU362101"/>
    </source>
</evidence>
<evidence type="ECO:0000256" key="5">
    <source>
        <dbReference type="ARBA" id="ARBA00022692"/>
    </source>
</evidence>
<feature type="transmembrane region" description="Helical" evidence="8">
    <location>
        <begin position="130"/>
        <end position="149"/>
    </location>
</feature>
<feature type="transmembrane region" description="Helical" evidence="8">
    <location>
        <begin position="216"/>
        <end position="235"/>
    </location>
</feature>
<feature type="transmembrane region" description="Helical" evidence="8">
    <location>
        <begin position="94"/>
        <end position="118"/>
    </location>
</feature>
<dbReference type="KEGG" id="xyl:ET495_14020"/>
<organism evidence="9 10">
    <name type="scientific">Xylanimonas allomyrinae</name>
    <dbReference type="NCBI Taxonomy" id="2509459"/>
    <lineage>
        <taxon>Bacteria</taxon>
        <taxon>Bacillati</taxon>
        <taxon>Actinomycetota</taxon>
        <taxon>Actinomycetes</taxon>
        <taxon>Micrococcales</taxon>
        <taxon>Promicromonosporaceae</taxon>
        <taxon>Xylanimonas</taxon>
    </lineage>
</organism>
<evidence type="ECO:0000256" key="6">
    <source>
        <dbReference type="ARBA" id="ARBA00022989"/>
    </source>
</evidence>
<keyword evidence="3 8" id="KW-0813">Transport</keyword>
<dbReference type="PANTHER" id="PTHR31611">
    <property type="entry name" value="HIGH-AFFINITY NICKEL TRANSPORT PROTEIN NIC1"/>
    <property type="match status" value="1"/>
</dbReference>
<dbReference type="Pfam" id="PF03824">
    <property type="entry name" value="NicO"/>
    <property type="match status" value="1"/>
</dbReference>
<dbReference type="InterPro" id="IPR011541">
    <property type="entry name" value="Ni/Co_transpt_high_affinity"/>
</dbReference>
<gene>
    <name evidence="9" type="ORF">ET495_14020</name>
</gene>
<keyword evidence="7 8" id="KW-0472">Membrane</keyword>
<feature type="transmembrane region" description="Helical" evidence="8">
    <location>
        <begin position="304"/>
        <end position="322"/>
    </location>
</feature>
<proteinExistence type="inferred from homology"/>
<dbReference type="EMBL" id="CP035495">
    <property type="protein sequence ID" value="QAY64149.1"/>
    <property type="molecule type" value="Genomic_DNA"/>
</dbReference>
<feature type="transmembrane region" description="Helical" evidence="8">
    <location>
        <begin position="187"/>
        <end position="210"/>
    </location>
</feature>
<keyword evidence="5 8" id="KW-0812">Transmembrane</keyword>
<keyword evidence="6 8" id="KW-1133">Transmembrane helix</keyword>
<dbReference type="RefSeq" id="WP_129205304.1">
    <property type="nucleotide sequence ID" value="NZ_CP035495.1"/>
</dbReference>
<evidence type="ECO:0000313" key="9">
    <source>
        <dbReference type="EMBL" id="QAY64149.1"/>
    </source>
</evidence>
<evidence type="ECO:0000256" key="2">
    <source>
        <dbReference type="ARBA" id="ARBA00010892"/>
    </source>
</evidence>
<evidence type="ECO:0000256" key="1">
    <source>
        <dbReference type="ARBA" id="ARBA00004127"/>
    </source>
</evidence>
<protein>
    <recommendedName>
        <fullName evidence="8">Nickel/cobalt efflux system</fullName>
    </recommendedName>
</protein>
<name>A0A4P6ERL4_9MICO</name>
<dbReference type="GO" id="GO:0012505">
    <property type="term" value="C:endomembrane system"/>
    <property type="evidence" value="ECO:0007669"/>
    <property type="project" value="UniProtKB-SubCell"/>
</dbReference>
<dbReference type="OrthoDB" id="9776706at2"/>